<dbReference type="UniPathway" id="UPA00079"/>
<evidence type="ECO:0000259" key="5">
    <source>
        <dbReference type="SMART" id="SM00922"/>
    </source>
</evidence>
<keyword evidence="2 4" id="KW-0460">Magnesium</keyword>
<reference evidence="6 7" key="2">
    <citation type="submission" date="2020-08" db="EMBL/GenBank/DDBJ databases">
        <authorList>
            <person name="Partida-Martinez L."/>
            <person name="Huntemann M."/>
            <person name="Clum A."/>
            <person name="Wang J."/>
            <person name="Palaniappan K."/>
            <person name="Ritter S."/>
            <person name="Chen I.-M."/>
            <person name="Stamatis D."/>
            <person name="Reddy T."/>
            <person name="O'Malley R."/>
            <person name="Daum C."/>
            <person name="Shapiro N."/>
            <person name="Ivanova N."/>
            <person name="Kyrpides N."/>
            <person name="Woyke T."/>
        </authorList>
    </citation>
    <scope>NUCLEOTIDE SEQUENCE [LARGE SCALE GENOMIC DNA]</scope>
    <source>
        <strain evidence="6 7">AS2.23</strain>
    </source>
</reference>
<dbReference type="PANTHER" id="PTHR48073:SF2">
    <property type="entry name" value="O-SUCCINYLBENZOATE SYNTHASE"/>
    <property type="match status" value="1"/>
</dbReference>
<comment type="similarity">
    <text evidence="4">Belongs to the mandelate racemase/muconate lactonizing enzyme family. MenC type 1 subfamily.</text>
</comment>
<accession>A0A7W4TLA1</accession>
<dbReference type="SUPFAM" id="SSF51604">
    <property type="entry name" value="Enolase C-terminal domain-like"/>
    <property type="match status" value="1"/>
</dbReference>
<proteinExistence type="inferred from homology"/>
<dbReference type="Proteomes" id="UP000533269">
    <property type="component" value="Unassembled WGS sequence"/>
</dbReference>
<dbReference type="CDD" id="cd03320">
    <property type="entry name" value="OSBS"/>
    <property type="match status" value="1"/>
</dbReference>
<dbReference type="Gene3D" id="3.20.20.120">
    <property type="entry name" value="Enolase-like C-terminal domain"/>
    <property type="match status" value="1"/>
</dbReference>
<dbReference type="InterPro" id="IPR029065">
    <property type="entry name" value="Enolase_C-like"/>
</dbReference>
<evidence type="ECO:0000313" key="7">
    <source>
        <dbReference type="Proteomes" id="UP000533269"/>
    </source>
</evidence>
<keyword evidence="1 4" id="KW-0479">Metal-binding</keyword>
<dbReference type="SFLD" id="SFLDG00180">
    <property type="entry name" value="muconate_cycloisomerase"/>
    <property type="match status" value="1"/>
</dbReference>
<comment type="pathway">
    <text evidence="4">Quinol/quinone metabolism; 1,4-dihydroxy-2-naphthoate biosynthesis; 1,4-dihydroxy-2-naphthoate from chorismate: step 4/7.</text>
</comment>
<name>A0A7W4TLA1_KINRA</name>
<sequence>MPPLPPLTDLLDAAHVVTLPLRRRFRGITEREALLLRGPAGWGEFAPFLEYGPVESARWLDAGIEAAWRGFPPPRRERVEVNATVPAVDAADVPAVLARFPGCRTAKVKVAEAGAGFAVRLAQDVARVAAVREALGPRGAVRVDANAGWSVEQAFEALTVLGAFGLEYAEQPCATLEEMALLRRRLAAAGTPVPLAADESVRKAEDPLRVAGLEAADVVVVKVAPLSGVARALEVARSCGLPVVVSSALDTSVGLAAGTALAAALPDLPHACGLGTAALLAADVSAEPLLPVGGSLPVGPARADPELLERHRAPADRERWWRERLAAAHAVLARDAAAAGPLAGPPFKDGRRTADS</sequence>
<dbReference type="UniPathway" id="UPA01057">
    <property type="reaction ID" value="UER00165"/>
</dbReference>
<dbReference type="GO" id="GO:0000287">
    <property type="term" value="F:magnesium ion binding"/>
    <property type="evidence" value="ECO:0007669"/>
    <property type="project" value="UniProtKB-UniRule"/>
</dbReference>
<gene>
    <name evidence="4" type="primary">menC</name>
    <name evidence="6" type="ORF">FHR75_001491</name>
</gene>
<keyword evidence="3 4" id="KW-0456">Lyase</keyword>
<reference evidence="6 7" key="1">
    <citation type="submission" date="2020-08" db="EMBL/GenBank/DDBJ databases">
        <title>The Agave Microbiome: Exploring the role of microbial communities in plant adaptations to desert environments.</title>
        <authorList>
            <person name="Partida-Martinez L.P."/>
        </authorList>
    </citation>
    <scope>NUCLEOTIDE SEQUENCE [LARGE SCALE GENOMIC DNA]</scope>
    <source>
        <strain evidence="6 7">AS2.23</strain>
    </source>
</reference>
<keyword evidence="4" id="KW-0474">Menaquinone biosynthesis</keyword>
<dbReference type="SMART" id="SM00922">
    <property type="entry name" value="MR_MLE"/>
    <property type="match status" value="1"/>
</dbReference>
<feature type="binding site" evidence="4">
    <location>
        <position position="198"/>
    </location>
    <ligand>
        <name>Mg(2+)</name>
        <dbReference type="ChEBI" id="CHEBI:18420"/>
    </ligand>
</feature>
<dbReference type="InterPro" id="IPR013342">
    <property type="entry name" value="Mandelate_racemase_C"/>
</dbReference>
<dbReference type="InterPro" id="IPR010196">
    <property type="entry name" value="OSB_synthase_MenC1"/>
</dbReference>
<evidence type="ECO:0000256" key="2">
    <source>
        <dbReference type="ARBA" id="ARBA00022842"/>
    </source>
</evidence>
<feature type="binding site" evidence="4">
    <location>
        <position position="170"/>
    </location>
    <ligand>
        <name>Mg(2+)</name>
        <dbReference type="ChEBI" id="CHEBI:18420"/>
    </ligand>
</feature>
<dbReference type="InterPro" id="IPR036849">
    <property type="entry name" value="Enolase-like_C_sf"/>
</dbReference>
<dbReference type="SFLD" id="SFLDF00009">
    <property type="entry name" value="o-succinylbenzoate_synthase"/>
    <property type="match status" value="1"/>
</dbReference>
<comment type="pathway">
    <text evidence="4">Quinol/quinone metabolism; menaquinone biosynthesis.</text>
</comment>
<comment type="catalytic activity">
    <reaction evidence="4">
        <text>(1R,6R)-6-hydroxy-2-succinyl-cyclohexa-2,4-diene-1-carboxylate = 2-succinylbenzoate + H2O</text>
        <dbReference type="Rhea" id="RHEA:10196"/>
        <dbReference type="ChEBI" id="CHEBI:15377"/>
        <dbReference type="ChEBI" id="CHEBI:18325"/>
        <dbReference type="ChEBI" id="CHEBI:58689"/>
        <dbReference type="EC" id="4.2.1.113"/>
    </reaction>
</comment>
<comment type="cofactor">
    <cofactor evidence="4">
        <name>a divalent metal cation</name>
        <dbReference type="ChEBI" id="CHEBI:60240"/>
    </cofactor>
</comment>
<dbReference type="SFLD" id="SFLDS00001">
    <property type="entry name" value="Enolase"/>
    <property type="match status" value="1"/>
</dbReference>
<dbReference type="EC" id="4.2.1.113" evidence="4"/>
<dbReference type="Pfam" id="PF18374">
    <property type="entry name" value="Enolase_like_N"/>
    <property type="match status" value="1"/>
</dbReference>
<feature type="active site" description="Proton acceptor" evidence="4">
    <location>
        <position position="222"/>
    </location>
</feature>
<dbReference type="HAMAP" id="MF_00470">
    <property type="entry name" value="MenC_1"/>
    <property type="match status" value="1"/>
</dbReference>
<feature type="binding site" evidence="4">
    <location>
        <position position="144"/>
    </location>
    <ligand>
        <name>Mg(2+)</name>
        <dbReference type="ChEBI" id="CHEBI:18420"/>
    </ligand>
</feature>
<dbReference type="GO" id="GO:0009234">
    <property type="term" value="P:menaquinone biosynthetic process"/>
    <property type="evidence" value="ECO:0007669"/>
    <property type="project" value="UniProtKB-UniRule"/>
</dbReference>
<dbReference type="GO" id="GO:0043748">
    <property type="term" value="F:O-succinylbenzoate synthase activity"/>
    <property type="evidence" value="ECO:0007669"/>
    <property type="project" value="UniProtKB-EC"/>
</dbReference>
<evidence type="ECO:0000256" key="4">
    <source>
        <dbReference type="HAMAP-Rule" id="MF_00470"/>
    </source>
</evidence>
<dbReference type="RefSeq" id="WP_183390833.1">
    <property type="nucleotide sequence ID" value="NZ_JACHVY010000001.1"/>
</dbReference>
<feature type="domain" description="Mandelate racemase/muconate lactonizing enzyme C-terminal" evidence="5">
    <location>
        <begin position="90"/>
        <end position="189"/>
    </location>
</feature>
<evidence type="ECO:0000313" key="6">
    <source>
        <dbReference type="EMBL" id="MBB2900703.1"/>
    </source>
</evidence>
<organism evidence="6 7">
    <name type="scientific">Kineococcus radiotolerans</name>
    <dbReference type="NCBI Taxonomy" id="131568"/>
    <lineage>
        <taxon>Bacteria</taxon>
        <taxon>Bacillati</taxon>
        <taxon>Actinomycetota</taxon>
        <taxon>Actinomycetes</taxon>
        <taxon>Kineosporiales</taxon>
        <taxon>Kineosporiaceae</taxon>
        <taxon>Kineococcus</taxon>
    </lineage>
</organism>
<comment type="caution">
    <text evidence="6">The sequence shown here is derived from an EMBL/GenBank/DDBJ whole genome shotgun (WGS) entry which is preliminary data.</text>
</comment>
<dbReference type="NCBIfam" id="NF002782">
    <property type="entry name" value="PRK02901.1"/>
    <property type="match status" value="1"/>
</dbReference>
<evidence type="ECO:0000256" key="3">
    <source>
        <dbReference type="ARBA" id="ARBA00023239"/>
    </source>
</evidence>
<dbReference type="PANTHER" id="PTHR48073">
    <property type="entry name" value="O-SUCCINYLBENZOATE SYNTHASE-RELATED"/>
    <property type="match status" value="1"/>
</dbReference>
<evidence type="ECO:0000256" key="1">
    <source>
        <dbReference type="ARBA" id="ARBA00022723"/>
    </source>
</evidence>
<dbReference type="AlphaFoldDB" id="A0A7W4TLA1"/>
<dbReference type="EMBL" id="JACHVY010000001">
    <property type="protein sequence ID" value="MBB2900703.1"/>
    <property type="molecule type" value="Genomic_DNA"/>
</dbReference>
<dbReference type="Pfam" id="PF13378">
    <property type="entry name" value="MR_MLE_C"/>
    <property type="match status" value="1"/>
</dbReference>
<comment type="function">
    <text evidence="4">Converts 2-succinyl-6-hydroxy-2,4-cyclohexadiene-1-carboxylate (SHCHC) to 2-succinylbenzoate (OSB).</text>
</comment>
<protein>
    <recommendedName>
        <fullName evidence="4">o-succinylbenzoate synthase</fullName>
        <shortName evidence="4">OSB synthase</shortName>
        <shortName evidence="4">OSBS</shortName>
        <ecNumber evidence="4">4.2.1.113</ecNumber>
    </recommendedName>
    <alternativeName>
        <fullName evidence="4">4-(2'-carboxyphenyl)-4-oxybutyric acid synthase</fullName>
    </alternativeName>
    <alternativeName>
        <fullName evidence="4">o-succinylbenzoic acid synthase</fullName>
    </alternativeName>
</protein>
<feature type="active site" description="Proton donor" evidence="4">
    <location>
        <position position="109"/>
    </location>
</feature>